<accession>A0AA43XML0</accession>
<dbReference type="EC" id="2.3.1.179" evidence="3 14"/>
<dbReference type="GO" id="GO:0006633">
    <property type="term" value="P:fatty acid biosynthetic process"/>
    <property type="evidence" value="ECO:0007669"/>
    <property type="project" value="UniProtKB-UniRule"/>
</dbReference>
<keyword evidence="9 14" id="KW-0275">Fatty acid biosynthesis</keyword>
<dbReference type="PROSITE" id="PS52004">
    <property type="entry name" value="KS3_2"/>
    <property type="match status" value="1"/>
</dbReference>
<dbReference type="NCBIfam" id="NF004970">
    <property type="entry name" value="PRK06333.1"/>
    <property type="match status" value="1"/>
</dbReference>
<dbReference type="AlphaFoldDB" id="A0AA43XML0"/>
<dbReference type="PANTHER" id="PTHR11712">
    <property type="entry name" value="POLYKETIDE SYNTHASE-RELATED"/>
    <property type="match status" value="1"/>
</dbReference>
<dbReference type="PANTHER" id="PTHR11712:SF336">
    <property type="entry name" value="3-OXOACYL-[ACYL-CARRIER-PROTEIN] SYNTHASE, MITOCHONDRIAL"/>
    <property type="match status" value="1"/>
</dbReference>
<evidence type="ECO:0000256" key="13">
    <source>
        <dbReference type="ARBA" id="ARBA00047659"/>
    </source>
</evidence>
<evidence type="ECO:0000256" key="11">
    <source>
        <dbReference type="ARBA" id="ARBA00024006"/>
    </source>
</evidence>
<evidence type="ECO:0000256" key="12">
    <source>
        <dbReference type="ARBA" id="ARBA00047318"/>
    </source>
</evidence>
<organism evidence="18 19">
    <name type="scientific">Isachenkonia alkalipeptolytica</name>
    <dbReference type="NCBI Taxonomy" id="2565777"/>
    <lineage>
        <taxon>Bacteria</taxon>
        <taxon>Bacillati</taxon>
        <taxon>Bacillota</taxon>
        <taxon>Clostridia</taxon>
        <taxon>Eubacteriales</taxon>
        <taxon>Clostridiaceae</taxon>
        <taxon>Isachenkonia</taxon>
    </lineage>
</organism>
<dbReference type="InterPro" id="IPR020841">
    <property type="entry name" value="PKS_Beta-ketoAc_synthase_dom"/>
</dbReference>
<gene>
    <name evidence="18" type="primary">fabF</name>
    <name evidence="18" type="ORF">ISALK_11455</name>
</gene>
<keyword evidence="19" id="KW-1185">Reference proteome</keyword>
<keyword evidence="6 14" id="KW-0808">Transferase</keyword>
<evidence type="ECO:0000259" key="17">
    <source>
        <dbReference type="PROSITE" id="PS52004"/>
    </source>
</evidence>
<dbReference type="InterPro" id="IPR018201">
    <property type="entry name" value="Ketoacyl_synth_AS"/>
</dbReference>
<dbReference type="InterPro" id="IPR017568">
    <property type="entry name" value="3-oxoacyl-ACP_synth-2"/>
</dbReference>
<evidence type="ECO:0000256" key="14">
    <source>
        <dbReference type="PIRNR" id="PIRNR000447"/>
    </source>
</evidence>
<feature type="active site" description="For beta-ketoacyl synthase activity" evidence="15">
    <location>
        <position position="163"/>
    </location>
</feature>
<keyword evidence="8" id="KW-0443">Lipid metabolism</keyword>
<evidence type="ECO:0000256" key="7">
    <source>
        <dbReference type="ARBA" id="ARBA00022832"/>
    </source>
</evidence>
<dbReference type="Gene3D" id="3.40.47.10">
    <property type="match status" value="1"/>
</dbReference>
<comment type="caution">
    <text evidence="18">The sequence shown here is derived from an EMBL/GenBank/DDBJ whole genome shotgun (WGS) entry which is preliminary data.</text>
</comment>
<evidence type="ECO:0000256" key="6">
    <source>
        <dbReference type="ARBA" id="ARBA00022679"/>
    </source>
</evidence>
<keyword evidence="5 14" id="KW-0444">Lipid biosynthesis</keyword>
<dbReference type="Pfam" id="PF00109">
    <property type="entry name" value="ketoacyl-synt"/>
    <property type="match status" value="1"/>
</dbReference>
<reference evidence="18 19" key="1">
    <citation type="submission" date="2019-04" db="EMBL/GenBank/DDBJ databases">
        <title>Isachenkonia alkalipeptolytica gen. nov. sp. nov. a new anaerobic, alkiliphilic organothrophic bacterium capable to reduce synthesized ferrihydrite isolated from a soda lake.</title>
        <authorList>
            <person name="Toshchakov S.V."/>
            <person name="Zavarzina D.G."/>
            <person name="Zhilina T.N."/>
            <person name="Kostrikina N.A."/>
            <person name="Kublanov I.V."/>
        </authorList>
    </citation>
    <scope>NUCLEOTIDE SEQUENCE [LARGE SCALE GENOMIC DNA]</scope>
    <source>
        <strain evidence="18 19">Z-1701</strain>
    </source>
</reference>
<evidence type="ECO:0000256" key="16">
    <source>
        <dbReference type="RuleBase" id="RU003694"/>
    </source>
</evidence>
<evidence type="ECO:0000256" key="15">
    <source>
        <dbReference type="PIRSR" id="PIRSR000447-1"/>
    </source>
</evidence>
<evidence type="ECO:0000256" key="3">
    <source>
        <dbReference type="ARBA" id="ARBA00012356"/>
    </source>
</evidence>
<feature type="domain" description="Ketosynthase family 3 (KS3)" evidence="17">
    <location>
        <begin position="2"/>
        <end position="410"/>
    </location>
</feature>
<dbReference type="InterPro" id="IPR000794">
    <property type="entry name" value="Beta-ketoacyl_synthase"/>
</dbReference>
<dbReference type="GO" id="GO:0004315">
    <property type="term" value="F:3-oxoacyl-[acyl-carrier-protein] synthase activity"/>
    <property type="evidence" value="ECO:0007669"/>
    <property type="project" value="UniProtKB-UniRule"/>
</dbReference>
<evidence type="ECO:0000256" key="4">
    <source>
        <dbReference type="ARBA" id="ARBA00014657"/>
    </source>
</evidence>
<dbReference type="CDD" id="cd00834">
    <property type="entry name" value="KAS_I_II"/>
    <property type="match status" value="1"/>
</dbReference>
<comment type="catalytic activity">
    <reaction evidence="13 14">
        <text>a fatty acyl-[ACP] + malonyl-[ACP] + H(+) = a 3-oxoacyl-[ACP] + holo-[ACP] + CO2</text>
        <dbReference type="Rhea" id="RHEA:22836"/>
        <dbReference type="Rhea" id="RHEA-COMP:9623"/>
        <dbReference type="Rhea" id="RHEA-COMP:9685"/>
        <dbReference type="Rhea" id="RHEA-COMP:9916"/>
        <dbReference type="Rhea" id="RHEA-COMP:14125"/>
        <dbReference type="ChEBI" id="CHEBI:15378"/>
        <dbReference type="ChEBI" id="CHEBI:16526"/>
        <dbReference type="ChEBI" id="CHEBI:64479"/>
        <dbReference type="ChEBI" id="CHEBI:78449"/>
        <dbReference type="ChEBI" id="CHEBI:78776"/>
        <dbReference type="ChEBI" id="CHEBI:138651"/>
    </reaction>
</comment>
<comment type="function">
    <text evidence="11 14">Involved in the type II fatty acid elongation cycle. Catalyzes the elongation of a wide range of acyl-ACP by the addition of two carbons from malonyl-ACP to an acyl acceptor. Can efficiently catalyze the conversion of palmitoleoyl-ACP (cis-hexadec-9-enoyl-ACP) to cis-vaccenoyl-ACP (cis-octadec-11-enoyl-ACP), an essential step in the thermal regulation of fatty acid composition.</text>
</comment>
<dbReference type="EMBL" id="SUMG01000017">
    <property type="protein sequence ID" value="NBG89104.1"/>
    <property type="molecule type" value="Genomic_DNA"/>
</dbReference>
<dbReference type="InterPro" id="IPR014030">
    <property type="entry name" value="Ketoacyl_synth_N"/>
</dbReference>
<evidence type="ECO:0000313" key="18">
    <source>
        <dbReference type="EMBL" id="NBG89104.1"/>
    </source>
</evidence>
<dbReference type="NCBIfam" id="TIGR03150">
    <property type="entry name" value="fabF"/>
    <property type="match status" value="1"/>
</dbReference>
<protein>
    <recommendedName>
        <fullName evidence="4 14">3-oxoacyl-[acyl-carrier-protein] synthase 2</fullName>
        <ecNumber evidence="3 14">2.3.1.179</ecNumber>
    </recommendedName>
</protein>
<name>A0AA43XML0_9CLOT</name>
<evidence type="ECO:0000256" key="1">
    <source>
        <dbReference type="ARBA" id="ARBA00005194"/>
    </source>
</evidence>
<keyword evidence="7" id="KW-0276">Fatty acid metabolism</keyword>
<dbReference type="PROSITE" id="PS00606">
    <property type="entry name" value="KS3_1"/>
    <property type="match status" value="1"/>
</dbReference>
<evidence type="ECO:0000313" key="19">
    <source>
        <dbReference type="Proteomes" id="UP000449710"/>
    </source>
</evidence>
<evidence type="ECO:0000256" key="8">
    <source>
        <dbReference type="ARBA" id="ARBA00023098"/>
    </source>
</evidence>
<dbReference type="NCBIfam" id="NF005589">
    <property type="entry name" value="PRK07314.1"/>
    <property type="match status" value="1"/>
</dbReference>
<dbReference type="FunFam" id="3.40.47.10:FF:000009">
    <property type="entry name" value="3-oxoacyl-[acyl-carrier-protein] synthase 2"/>
    <property type="match status" value="1"/>
</dbReference>
<dbReference type="Pfam" id="PF02801">
    <property type="entry name" value="Ketoacyl-synt_C"/>
    <property type="match status" value="1"/>
</dbReference>
<dbReference type="Proteomes" id="UP000449710">
    <property type="component" value="Unassembled WGS sequence"/>
</dbReference>
<comment type="pathway">
    <text evidence="1 14">Lipid metabolism; fatty acid biosynthesis.</text>
</comment>
<keyword evidence="10 14" id="KW-0012">Acyltransferase</keyword>
<evidence type="ECO:0000256" key="5">
    <source>
        <dbReference type="ARBA" id="ARBA00022516"/>
    </source>
</evidence>
<sequence>MKKRVVVTGLGCITPVGHGKDAFWKALMEGRSGVGEITKFDAADYPTKIAAEVKDFQAEEYMEKKEAKKMDLFVQYAVAGAKLAMEDSKIDPETIDHEDFGVVLGSGIGGIATFEEQHKKMLEKGPRRISPFFIPMMIVNMASGQVSMSLGAKGPNTTVVTACASATNAIGDAYKIIQRGDAKLMITGGTEASITPVSIGGFCSMKAMSTANEAPEKASRPFDKKRDGFVMGEGSGILLLEELDHALARGAEIYGEVAGYGMSADAYHITAPAPEGEGGKRAMLKALADGDTAPEAVDYINAHGTSTPYNDQFETMAIKSVFKNHGNKLAVSSTKSMTGHLLGAAGGVEAIASLLAIKHGIVPPTINYDTPDPECDLDYTPNKAQERTVNYAMSNSLGFGGHNATILFKKYRD</sequence>
<comment type="similarity">
    <text evidence="2 14 16">Belongs to the thiolase-like superfamily. Beta-ketoacyl-ACP synthases family.</text>
</comment>
<dbReference type="PIRSF" id="PIRSF000447">
    <property type="entry name" value="KAS_II"/>
    <property type="match status" value="1"/>
</dbReference>
<dbReference type="RefSeq" id="WP_160722438.1">
    <property type="nucleotide sequence ID" value="NZ_SUMG01000017.1"/>
</dbReference>
<dbReference type="SUPFAM" id="SSF53901">
    <property type="entry name" value="Thiolase-like"/>
    <property type="match status" value="2"/>
</dbReference>
<dbReference type="InterPro" id="IPR014031">
    <property type="entry name" value="Ketoacyl_synth_C"/>
</dbReference>
<comment type="catalytic activity">
    <reaction evidence="12 14">
        <text>(9Z)-hexadecenoyl-[ACP] + malonyl-[ACP] + H(+) = 3-oxo-(11Z)-octadecenoyl-[ACP] + holo-[ACP] + CO2</text>
        <dbReference type="Rhea" id="RHEA:55040"/>
        <dbReference type="Rhea" id="RHEA-COMP:9623"/>
        <dbReference type="Rhea" id="RHEA-COMP:9685"/>
        <dbReference type="Rhea" id="RHEA-COMP:10800"/>
        <dbReference type="Rhea" id="RHEA-COMP:14074"/>
        <dbReference type="ChEBI" id="CHEBI:15378"/>
        <dbReference type="ChEBI" id="CHEBI:16526"/>
        <dbReference type="ChEBI" id="CHEBI:64479"/>
        <dbReference type="ChEBI" id="CHEBI:78449"/>
        <dbReference type="ChEBI" id="CHEBI:83989"/>
        <dbReference type="ChEBI" id="CHEBI:138538"/>
        <dbReference type="EC" id="2.3.1.179"/>
    </reaction>
</comment>
<dbReference type="InterPro" id="IPR016039">
    <property type="entry name" value="Thiolase-like"/>
</dbReference>
<dbReference type="SMART" id="SM00825">
    <property type="entry name" value="PKS_KS"/>
    <property type="match status" value="1"/>
</dbReference>
<evidence type="ECO:0000256" key="10">
    <source>
        <dbReference type="ARBA" id="ARBA00023315"/>
    </source>
</evidence>
<evidence type="ECO:0000256" key="2">
    <source>
        <dbReference type="ARBA" id="ARBA00008467"/>
    </source>
</evidence>
<dbReference type="GO" id="GO:0005829">
    <property type="term" value="C:cytosol"/>
    <property type="evidence" value="ECO:0007669"/>
    <property type="project" value="TreeGrafter"/>
</dbReference>
<evidence type="ECO:0000256" key="9">
    <source>
        <dbReference type="ARBA" id="ARBA00023160"/>
    </source>
</evidence>
<proteinExistence type="inferred from homology"/>